<organism evidence="8 9">
    <name type="scientific">Globisporangium ultimum (strain ATCC 200006 / CBS 805.95 / DAOM BR144)</name>
    <name type="common">Pythium ultimum</name>
    <dbReference type="NCBI Taxonomy" id="431595"/>
    <lineage>
        <taxon>Eukaryota</taxon>
        <taxon>Sar</taxon>
        <taxon>Stramenopiles</taxon>
        <taxon>Oomycota</taxon>
        <taxon>Peronosporomycetes</taxon>
        <taxon>Pythiales</taxon>
        <taxon>Pythiaceae</taxon>
        <taxon>Globisporangium</taxon>
    </lineage>
</organism>
<reference evidence="8" key="3">
    <citation type="submission" date="2015-02" db="UniProtKB">
        <authorList>
            <consortium name="EnsemblProtists"/>
        </authorList>
    </citation>
    <scope>IDENTIFICATION</scope>
    <source>
        <strain evidence="8">DAOM BR144</strain>
    </source>
</reference>
<dbReference type="GO" id="GO:0043161">
    <property type="term" value="P:proteasome-mediated ubiquitin-dependent protein catabolic process"/>
    <property type="evidence" value="ECO:0007669"/>
    <property type="project" value="TreeGrafter"/>
</dbReference>
<dbReference type="InterPro" id="IPR001680">
    <property type="entry name" value="WD40_rpt"/>
</dbReference>
<dbReference type="InterPro" id="IPR019775">
    <property type="entry name" value="WD40_repeat_CS"/>
</dbReference>
<evidence type="ECO:0000256" key="5">
    <source>
        <dbReference type="ARBA" id="ARBA00038344"/>
    </source>
</evidence>
<dbReference type="PROSITE" id="PS00678">
    <property type="entry name" value="WD_REPEATS_1"/>
    <property type="match status" value="1"/>
</dbReference>
<evidence type="ECO:0008006" key="10">
    <source>
        <dbReference type="Google" id="ProtNLM"/>
    </source>
</evidence>
<dbReference type="EnsemblProtists" id="PYU1_T001667">
    <property type="protein sequence ID" value="PYU1_T001667"/>
    <property type="gene ID" value="PYU1_G001666"/>
</dbReference>
<dbReference type="STRING" id="431595.K3W9M6"/>
<dbReference type="InterPro" id="IPR036322">
    <property type="entry name" value="WD40_repeat_dom_sf"/>
</dbReference>
<keyword evidence="2 6" id="KW-0853">WD repeat</keyword>
<dbReference type="eggNOG" id="KOG0321">
    <property type="taxonomic scope" value="Eukaryota"/>
</dbReference>
<dbReference type="InParanoid" id="K3W9M6"/>
<evidence type="ECO:0000313" key="8">
    <source>
        <dbReference type="EnsemblProtists" id="PYU1_T001667"/>
    </source>
</evidence>
<evidence type="ECO:0000256" key="4">
    <source>
        <dbReference type="ARBA" id="ARBA00022786"/>
    </source>
</evidence>
<dbReference type="PROSITE" id="PS50082">
    <property type="entry name" value="WD_REPEATS_2"/>
    <property type="match status" value="3"/>
</dbReference>
<evidence type="ECO:0000256" key="2">
    <source>
        <dbReference type="ARBA" id="ARBA00022574"/>
    </source>
</evidence>
<keyword evidence="9" id="KW-1185">Reference proteome</keyword>
<sequence>MGPKAAGMAENLALHVQRLQLGTAGGHHRRRARRADLSVVPAASAAIATQGVAQQQTEIRELLLPAFKSSDHTTFLLQSENGDPVPGFQVAYGNTLHTGAHLLVVVDEEGVVSIIDTSQHGQCSEQPTQPRASIFESVKCRWIAHRNAVFDVIWSHDDRQLLTASGDLFVSGWDVETQRSVFKLQGHQMSVKCVRQVPAQAHLFASGARDGNVLIWDTRTNGKPVANLENVHSTPEPIASSSGSSTFTSPPSARKRRKPPVAAAPRSVTCIEFGAHGHELVTGGAVDSVVKFWDVRRLTTSDHFKPTAFSSRPVHTISCSSSSIVGGRANHGISSLAFDHTHSKLLVNVLNDAIKVIDIHAAPGTAPLIQCSGHLATSFYVKAAFSPESDFVIGGSADGAAYIWNATTTTTTSGNTSSRGPRVALKGHTSDVNGVAWHKHDFTKVATCSDDGTR</sequence>
<evidence type="ECO:0000256" key="6">
    <source>
        <dbReference type="PROSITE-ProRule" id="PRU00221"/>
    </source>
</evidence>
<dbReference type="GO" id="GO:0030674">
    <property type="term" value="F:protein-macromolecule adaptor activity"/>
    <property type="evidence" value="ECO:0007669"/>
    <property type="project" value="TreeGrafter"/>
</dbReference>
<dbReference type="HOGENOM" id="CLU_033299_0_0_1"/>
<feature type="compositionally biased region" description="Low complexity" evidence="7">
    <location>
        <begin position="240"/>
        <end position="252"/>
    </location>
</feature>
<proteinExistence type="inferred from homology"/>
<dbReference type="InterPro" id="IPR051865">
    <property type="entry name" value="WD-repeat_CDT2_adapter"/>
</dbReference>
<dbReference type="OMA" id="DSRVHTY"/>
<feature type="repeat" description="WD" evidence="6">
    <location>
        <begin position="184"/>
        <end position="226"/>
    </location>
</feature>
<accession>K3W9M6</accession>
<dbReference type="Proteomes" id="UP000019132">
    <property type="component" value="Unassembled WGS sequence"/>
</dbReference>
<keyword evidence="3" id="KW-0677">Repeat</keyword>
<feature type="repeat" description="WD" evidence="6">
    <location>
        <begin position="384"/>
        <end position="414"/>
    </location>
</feature>
<evidence type="ECO:0000256" key="3">
    <source>
        <dbReference type="ARBA" id="ARBA00022737"/>
    </source>
</evidence>
<name>K3W9M6_GLOUD</name>
<protein>
    <recommendedName>
        <fullName evidence="10">Anaphase-promoting complex subunit 4 WD40 domain-containing protein</fullName>
    </recommendedName>
</protein>
<dbReference type="Gene3D" id="2.130.10.10">
    <property type="entry name" value="YVTN repeat-like/Quinoprotein amine dehydrogenase"/>
    <property type="match status" value="2"/>
</dbReference>
<evidence type="ECO:0000256" key="7">
    <source>
        <dbReference type="SAM" id="MobiDB-lite"/>
    </source>
</evidence>
<comment type="similarity">
    <text evidence="5">Belongs to the WD repeat cdt2 family.</text>
</comment>
<evidence type="ECO:0000256" key="1">
    <source>
        <dbReference type="ARBA" id="ARBA00004906"/>
    </source>
</evidence>
<dbReference type="PROSITE" id="PS50294">
    <property type="entry name" value="WD_REPEATS_REGION"/>
    <property type="match status" value="1"/>
</dbReference>
<dbReference type="AlphaFoldDB" id="K3W9M6"/>
<evidence type="ECO:0000313" key="9">
    <source>
        <dbReference type="Proteomes" id="UP000019132"/>
    </source>
</evidence>
<feature type="region of interest" description="Disordered" evidence="7">
    <location>
        <begin position="226"/>
        <end position="261"/>
    </location>
</feature>
<reference evidence="9" key="2">
    <citation type="submission" date="2010-04" db="EMBL/GenBank/DDBJ databases">
        <authorList>
            <person name="Buell R."/>
            <person name="Hamilton J."/>
            <person name="Hostetler J."/>
        </authorList>
    </citation>
    <scope>NUCLEOTIDE SEQUENCE [LARGE SCALE GENOMIC DNA]</scope>
    <source>
        <strain evidence="9">DAOM:BR144</strain>
    </source>
</reference>
<reference evidence="9" key="1">
    <citation type="journal article" date="2010" name="Genome Biol.">
        <title>Genome sequence of the necrotrophic plant pathogen Pythium ultimum reveals original pathogenicity mechanisms and effector repertoire.</title>
        <authorList>
            <person name="Levesque C.A."/>
            <person name="Brouwer H."/>
            <person name="Cano L."/>
            <person name="Hamilton J.P."/>
            <person name="Holt C."/>
            <person name="Huitema E."/>
            <person name="Raffaele S."/>
            <person name="Robideau G.P."/>
            <person name="Thines M."/>
            <person name="Win J."/>
            <person name="Zerillo M.M."/>
            <person name="Beakes G.W."/>
            <person name="Boore J.L."/>
            <person name="Busam D."/>
            <person name="Dumas B."/>
            <person name="Ferriera S."/>
            <person name="Fuerstenberg S.I."/>
            <person name="Gachon C.M."/>
            <person name="Gaulin E."/>
            <person name="Govers F."/>
            <person name="Grenville-Briggs L."/>
            <person name="Horner N."/>
            <person name="Hostetler J."/>
            <person name="Jiang R.H."/>
            <person name="Johnson J."/>
            <person name="Krajaejun T."/>
            <person name="Lin H."/>
            <person name="Meijer H.J."/>
            <person name="Moore B."/>
            <person name="Morris P."/>
            <person name="Phuntmart V."/>
            <person name="Puiu D."/>
            <person name="Shetty J."/>
            <person name="Stajich J.E."/>
            <person name="Tripathy S."/>
            <person name="Wawra S."/>
            <person name="van West P."/>
            <person name="Whitty B.R."/>
            <person name="Coutinho P.M."/>
            <person name="Henrissat B."/>
            <person name="Martin F."/>
            <person name="Thomas P.D."/>
            <person name="Tyler B.M."/>
            <person name="De Vries R.P."/>
            <person name="Kamoun S."/>
            <person name="Yandell M."/>
            <person name="Tisserat N."/>
            <person name="Buell C.R."/>
        </authorList>
    </citation>
    <scope>NUCLEOTIDE SEQUENCE</scope>
    <source>
        <strain evidence="9">DAOM:BR144</strain>
    </source>
</reference>
<dbReference type="PANTHER" id="PTHR22852">
    <property type="entry name" value="LETHAL 2 DENTICLELESS PROTEIN RETINOIC ACID-REGULATED NUCLEAR MATRIX-ASSOCIATED PROTEIN"/>
    <property type="match status" value="1"/>
</dbReference>
<feature type="repeat" description="WD" evidence="6">
    <location>
        <begin position="142"/>
        <end position="183"/>
    </location>
</feature>
<dbReference type="SMART" id="SM00320">
    <property type="entry name" value="WD40"/>
    <property type="match status" value="6"/>
</dbReference>
<dbReference type="PANTHER" id="PTHR22852:SF0">
    <property type="entry name" value="DENTICLELESS PROTEIN HOMOLOG"/>
    <property type="match status" value="1"/>
</dbReference>
<dbReference type="SUPFAM" id="SSF50978">
    <property type="entry name" value="WD40 repeat-like"/>
    <property type="match status" value="1"/>
</dbReference>
<keyword evidence="4" id="KW-0833">Ubl conjugation pathway</keyword>
<dbReference type="VEuPathDB" id="FungiDB:PYU1_G001666"/>
<dbReference type="GO" id="GO:0005634">
    <property type="term" value="C:nucleus"/>
    <property type="evidence" value="ECO:0007669"/>
    <property type="project" value="TreeGrafter"/>
</dbReference>
<dbReference type="Pfam" id="PF00400">
    <property type="entry name" value="WD40"/>
    <property type="match status" value="5"/>
</dbReference>
<dbReference type="InterPro" id="IPR015943">
    <property type="entry name" value="WD40/YVTN_repeat-like_dom_sf"/>
</dbReference>
<dbReference type="EMBL" id="GL376626">
    <property type="status" value="NOT_ANNOTATED_CDS"/>
    <property type="molecule type" value="Genomic_DNA"/>
</dbReference>
<comment type="pathway">
    <text evidence="1">Protein modification; protein ubiquitination.</text>
</comment>